<proteinExistence type="predicted"/>
<keyword evidence="2" id="KW-1185">Reference proteome</keyword>
<sequence>MRYLRCIRPHFRGFSTTNVGIHPCQDLAGTAPFHDYYVMLHSREPPQEFPKAVSSPIQKALQLALTPSNGLVNFSWSLQQSLPPLSPSSDELYFATAFSKEGNVIEVEDLSLSNVHEAAQRITSSRSTVQACNATRPLYIYVCTHAARDCRCGDVGGSVAEAFRKEIDRRGLTSEVKLGETGHVGGHKYAANVLIYPKGEWLGHVKPEDVSNILDKVLEDHALDWNPSTTPPLLLSHWRGRMGLEKEQQLALAAAHPS</sequence>
<name>A0ACB6ZF08_THEGA</name>
<gene>
    <name evidence="1" type="ORF">BDM02DRAFT_3155793</name>
</gene>
<accession>A0ACB6ZF08</accession>
<comment type="caution">
    <text evidence="1">The sequence shown here is derived from an EMBL/GenBank/DDBJ whole genome shotgun (WGS) entry which is preliminary data.</text>
</comment>
<reference evidence="1" key="1">
    <citation type="submission" date="2019-10" db="EMBL/GenBank/DDBJ databases">
        <authorList>
            <consortium name="DOE Joint Genome Institute"/>
            <person name="Kuo A."/>
            <person name="Miyauchi S."/>
            <person name="Kiss E."/>
            <person name="Drula E."/>
            <person name="Kohler A."/>
            <person name="Sanchez-Garcia M."/>
            <person name="Andreopoulos B."/>
            <person name="Barry K.W."/>
            <person name="Bonito G."/>
            <person name="Buee M."/>
            <person name="Carver A."/>
            <person name="Chen C."/>
            <person name="Cichocki N."/>
            <person name="Clum A."/>
            <person name="Culley D."/>
            <person name="Crous P.W."/>
            <person name="Fauchery L."/>
            <person name="Girlanda M."/>
            <person name="Hayes R."/>
            <person name="Keri Z."/>
            <person name="Labutti K."/>
            <person name="Lipzen A."/>
            <person name="Lombard V."/>
            <person name="Magnuson J."/>
            <person name="Maillard F."/>
            <person name="Morin E."/>
            <person name="Murat C."/>
            <person name="Nolan M."/>
            <person name="Ohm R."/>
            <person name="Pangilinan J."/>
            <person name="Pereira M."/>
            <person name="Perotto S."/>
            <person name="Peter M."/>
            <person name="Riley R."/>
            <person name="Sitrit Y."/>
            <person name="Stielow B."/>
            <person name="Szollosi G."/>
            <person name="Zifcakova L."/>
            <person name="Stursova M."/>
            <person name="Spatafora J.W."/>
            <person name="Tedersoo L."/>
            <person name="Vaario L.-M."/>
            <person name="Yamada A."/>
            <person name="Yan M."/>
            <person name="Wang P."/>
            <person name="Xu J."/>
            <person name="Bruns T."/>
            <person name="Baldrian P."/>
            <person name="Vilgalys R."/>
            <person name="Henrissat B."/>
            <person name="Grigoriev I.V."/>
            <person name="Hibbett D."/>
            <person name="Nagy L.G."/>
            <person name="Martin F.M."/>
        </authorList>
    </citation>
    <scope>NUCLEOTIDE SEQUENCE</scope>
    <source>
        <strain evidence="1">P2</strain>
    </source>
</reference>
<evidence type="ECO:0000313" key="1">
    <source>
        <dbReference type="EMBL" id="KAF9648340.1"/>
    </source>
</evidence>
<organism evidence="1 2">
    <name type="scientific">Thelephora ganbajun</name>
    <name type="common">Ganba fungus</name>
    <dbReference type="NCBI Taxonomy" id="370292"/>
    <lineage>
        <taxon>Eukaryota</taxon>
        <taxon>Fungi</taxon>
        <taxon>Dikarya</taxon>
        <taxon>Basidiomycota</taxon>
        <taxon>Agaricomycotina</taxon>
        <taxon>Agaricomycetes</taxon>
        <taxon>Thelephorales</taxon>
        <taxon>Thelephoraceae</taxon>
        <taxon>Thelephora</taxon>
    </lineage>
</organism>
<evidence type="ECO:0000313" key="2">
    <source>
        <dbReference type="Proteomes" id="UP000886501"/>
    </source>
</evidence>
<dbReference type="Proteomes" id="UP000886501">
    <property type="component" value="Unassembled WGS sequence"/>
</dbReference>
<dbReference type="EMBL" id="MU118015">
    <property type="protein sequence ID" value="KAF9648340.1"/>
    <property type="molecule type" value="Genomic_DNA"/>
</dbReference>
<reference evidence="1" key="2">
    <citation type="journal article" date="2020" name="Nat. Commun.">
        <title>Large-scale genome sequencing of mycorrhizal fungi provides insights into the early evolution of symbiotic traits.</title>
        <authorList>
            <person name="Miyauchi S."/>
            <person name="Kiss E."/>
            <person name="Kuo A."/>
            <person name="Drula E."/>
            <person name="Kohler A."/>
            <person name="Sanchez-Garcia M."/>
            <person name="Morin E."/>
            <person name="Andreopoulos B."/>
            <person name="Barry K.W."/>
            <person name="Bonito G."/>
            <person name="Buee M."/>
            <person name="Carver A."/>
            <person name="Chen C."/>
            <person name="Cichocki N."/>
            <person name="Clum A."/>
            <person name="Culley D."/>
            <person name="Crous P.W."/>
            <person name="Fauchery L."/>
            <person name="Girlanda M."/>
            <person name="Hayes R.D."/>
            <person name="Keri Z."/>
            <person name="LaButti K."/>
            <person name="Lipzen A."/>
            <person name="Lombard V."/>
            <person name="Magnuson J."/>
            <person name="Maillard F."/>
            <person name="Murat C."/>
            <person name="Nolan M."/>
            <person name="Ohm R.A."/>
            <person name="Pangilinan J."/>
            <person name="Pereira M.F."/>
            <person name="Perotto S."/>
            <person name="Peter M."/>
            <person name="Pfister S."/>
            <person name="Riley R."/>
            <person name="Sitrit Y."/>
            <person name="Stielow J.B."/>
            <person name="Szollosi G."/>
            <person name="Zifcakova L."/>
            <person name="Stursova M."/>
            <person name="Spatafora J.W."/>
            <person name="Tedersoo L."/>
            <person name="Vaario L.M."/>
            <person name="Yamada A."/>
            <person name="Yan M."/>
            <person name="Wang P."/>
            <person name="Xu J."/>
            <person name="Bruns T."/>
            <person name="Baldrian P."/>
            <person name="Vilgalys R."/>
            <person name="Dunand C."/>
            <person name="Henrissat B."/>
            <person name="Grigoriev I.V."/>
            <person name="Hibbett D."/>
            <person name="Nagy L.G."/>
            <person name="Martin F.M."/>
        </authorList>
    </citation>
    <scope>NUCLEOTIDE SEQUENCE</scope>
    <source>
        <strain evidence="1">P2</strain>
    </source>
</reference>
<protein>
    <submittedName>
        <fullName evidence="1">Uncharacterized protein</fullName>
    </submittedName>
</protein>